<dbReference type="AlphaFoldDB" id="A0A165T2E0"/>
<feature type="compositionally biased region" description="Basic and acidic residues" evidence="1">
    <location>
        <begin position="112"/>
        <end position="122"/>
    </location>
</feature>
<name>A0A165T2E0_9AGAM</name>
<accession>A0A165T2E0</accession>
<feature type="compositionally biased region" description="Low complexity" evidence="1">
    <location>
        <begin position="127"/>
        <end position="146"/>
    </location>
</feature>
<evidence type="ECO:0000313" key="2">
    <source>
        <dbReference type="EMBL" id="KZT26036.1"/>
    </source>
</evidence>
<feature type="region of interest" description="Disordered" evidence="1">
    <location>
        <begin position="456"/>
        <end position="521"/>
    </location>
</feature>
<organism evidence="2 3">
    <name type="scientific">Neolentinus lepideus HHB14362 ss-1</name>
    <dbReference type="NCBI Taxonomy" id="1314782"/>
    <lineage>
        <taxon>Eukaryota</taxon>
        <taxon>Fungi</taxon>
        <taxon>Dikarya</taxon>
        <taxon>Basidiomycota</taxon>
        <taxon>Agaricomycotina</taxon>
        <taxon>Agaricomycetes</taxon>
        <taxon>Gloeophyllales</taxon>
        <taxon>Gloeophyllaceae</taxon>
        <taxon>Neolentinus</taxon>
    </lineage>
</organism>
<feature type="compositionally biased region" description="Polar residues" evidence="1">
    <location>
        <begin position="182"/>
        <end position="195"/>
    </location>
</feature>
<feature type="compositionally biased region" description="Low complexity" evidence="1">
    <location>
        <begin position="285"/>
        <end position="302"/>
    </location>
</feature>
<feature type="compositionally biased region" description="Basic and acidic residues" evidence="1">
    <location>
        <begin position="417"/>
        <end position="430"/>
    </location>
</feature>
<feature type="compositionally biased region" description="Polar residues" evidence="1">
    <location>
        <begin position="92"/>
        <end position="110"/>
    </location>
</feature>
<evidence type="ECO:0000256" key="1">
    <source>
        <dbReference type="SAM" id="MobiDB-lite"/>
    </source>
</evidence>
<keyword evidence="3" id="KW-1185">Reference proteome</keyword>
<gene>
    <name evidence="2" type="ORF">NEOLEDRAFT_1147465</name>
</gene>
<feature type="region of interest" description="Disordered" evidence="1">
    <location>
        <begin position="551"/>
        <end position="571"/>
    </location>
</feature>
<feature type="region of interest" description="Disordered" evidence="1">
    <location>
        <begin position="417"/>
        <end position="440"/>
    </location>
</feature>
<dbReference type="Proteomes" id="UP000076761">
    <property type="component" value="Unassembled WGS sequence"/>
</dbReference>
<evidence type="ECO:0008006" key="4">
    <source>
        <dbReference type="Google" id="ProtNLM"/>
    </source>
</evidence>
<feature type="region of interest" description="Disordered" evidence="1">
    <location>
        <begin position="215"/>
        <end position="359"/>
    </location>
</feature>
<feature type="compositionally biased region" description="Basic residues" evidence="1">
    <location>
        <begin position="156"/>
        <end position="170"/>
    </location>
</feature>
<sequence>MAKEDEEVLDLLLTPERKRRTRSSQSPKKTPSKKVAESSAPDTLCTSPVTRSSRSKAGPTASTPQKKEIAGVSKSPSKPVRDIIPDVVVFIQQMTSKSGPSNPATMTSAHSADARVKLEGSVKKKSSAATPSSSTSASASRPSEASNNTEADSISHTKRDRSHKKSKRHGKPSDMIPPAVPQTPQKSSNKPATSASIPATIITGYASAIAALAHSSNPPLNSKRTSGSSPTSAVVTTESSNHKTADSIVSDAPADSTPTSPNNDVMPPRESVQDANDEANSSSLADAETPATSAPAAALDSESAPAVAENTTPPVVPNSSPARHPSQMPVLSPLSSPKLRAAEASIMQNREDSFDDPYPLREMSSDIDLPGVEDFWAGIKQPSSFSQLQLKSQVPSASQVIYTRSASQILKKDMGKKLIKHEDSKLERRTSTSRKVSFNVGEGADINQPIDVDILELDDGPCRPTQQSQTNKRKRGASSSVSFEDSHDPFSSRASPPPPALQSKRKRSRASSARGSSKSLHRHSRFWQLDGSVIIQVESILFRLHRSRLHRASGEDEDEEEDKRSEEEDREMIDRCPVYEVSHSQVTAREFEKVLAAMEDGVTYIKNPPPFSDLISILRVSTHLSFPKYREWALAEIEDMWGGDLDGLISQEGDGNWNNARYGKGVQTKWATKMVLVARECGLRNILKRTLYELLRAGGFAQPDKDEDEVKLFGQGPGNARVCIFDDEDDEDRSDELPPALLRKLLVAREHLLSEWIRACKAEGFLCPQATLNGPASEQLPSPDSSSPAHSCPTAEEKAVAWNVTGGMGSTVFQKYLYDPICGLSYLMNIDLGAGGLGFCEGCVEVRKAAWLAHRQKIWDNLGIWLGIAAL</sequence>
<proteinExistence type="predicted"/>
<feature type="compositionally biased region" description="Polar residues" evidence="1">
    <location>
        <begin position="40"/>
        <end position="52"/>
    </location>
</feature>
<dbReference type="EMBL" id="KV425568">
    <property type="protein sequence ID" value="KZT26036.1"/>
    <property type="molecule type" value="Genomic_DNA"/>
</dbReference>
<feature type="region of interest" description="Disordered" evidence="1">
    <location>
        <begin position="1"/>
        <end position="195"/>
    </location>
</feature>
<dbReference type="InParanoid" id="A0A165T2E0"/>
<protein>
    <recommendedName>
        <fullName evidence="4">BTB domain-containing protein</fullName>
    </recommendedName>
</protein>
<reference evidence="2 3" key="1">
    <citation type="journal article" date="2016" name="Mol. Biol. Evol.">
        <title>Comparative Genomics of Early-Diverging Mushroom-Forming Fungi Provides Insights into the Origins of Lignocellulose Decay Capabilities.</title>
        <authorList>
            <person name="Nagy L.G."/>
            <person name="Riley R."/>
            <person name="Tritt A."/>
            <person name="Adam C."/>
            <person name="Daum C."/>
            <person name="Floudas D."/>
            <person name="Sun H."/>
            <person name="Yadav J.S."/>
            <person name="Pangilinan J."/>
            <person name="Larsson K.H."/>
            <person name="Matsuura K."/>
            <person name="Barry K."/>
            <person name="Labutti K."/>
            <person name="Kuo R."/>
            <person name="Ohm R.A."/>
            <person name="Bhattacharya S.S."/>
            <person name="Shirouzu T."/>
            <person name="Yoshinaga Y."/>
            <person name="Martin F.M."/>
            <person name="Grigoriev I.V."/>
            <person name="Hibbett D.S."/>
        </authorList>
    </citation>
    <scope>NUCLEOTIDE SEQUENCE [LARGE SCALE GENOMIC DNA]</scope>
    <source>
        <strain evidence="2 3">HHB14362 ss-1</strain>
    </source>
</reference>
<evidence type="ECO:0000313" key="3">
    <source>
        <dbReference type="Proteomes" id="UP000076761"/>
    </source>
</evidence>
<feature type="compositionally biased region" description="Polar residues" evidence="1">
    <location>
        <begin position="215"/>
        <end position="239"/>
    </location>
</feature>
<dbReference type="OrthoDB" id="2746456at2759"/>
<feature type="compositionally biased region" description="Polar residues" evidence="1">
    <location>
        <begin position="309"/>
        <end position="321"/>
    </location>
</feature>